<reference evidence="5 6" key="1">
    <citation type="submission" date="2019-03" db="EMBL/GenBank/DDBJ databases">
        <title>Genomics of glacier-inhabiting Cryobacterium strains.</title>
        <authorList>
            <person name="Liu Q."/>
            <person name="Xin Y.-H."/>
        </authorList>
    </citation>
    <scope>NUCLEOTIDE SEQUENCE [LARGE SCALE GENOMIC DNA]</scope>
    <source>
        <strain evidence="5 6">Sr39</strain>
    </source>
</reference>
<dbReference type="PANTHER" id="PTHR45947">
    <property type="entry name" value="SULFOQUINOVOSYL TRANSFERASE SQD2"/>
    <property type="match status" value="1"/>
</dbReference>
<keyword evidence="6" id="KW-1185">Reference proteome</keyword>
<keyword evidence="3 5" id="KW-0808">Transferase</keyword>
<dbReference type="Pfam" id="PF13692">
    <property type="entry name" value="Glyco_trans_1_4"/>
    <property type="match status" value="1"/>
</dbReference>
<dbReference type="RefSeq" id="WP_134512737.1">
    <property type="nucleotide sequence ID" value="NZ_SOHJ01000001.1"/>
</dbReference>
<sequence>MKIVIVSQYYKPEDAKISSTLAAGLAARGHSVRVVTGYPNFPEGHLYPGYRQRLTHREMDGAVDVKRVPIFISHSQNPFGRIANYLSFAFGTLGAGRYVAQADVIYVYASQMTASIAPLVWRRTLRLPFVLHVQDLWPESITESSMVPGKALRRAIDAILVPWLEFTYRSAAATVAIAPTMGRLLCARGVSAERLHTVYNWTNGDELLGVRRPEASPVSPDLAPGLTVTYAGNVGRLQDLANVIRAAHQVEDLRGFRLVIVGTGVAKKELLRLAASLGTTSVEFRDRVDPSEMSAVYAESDFQMVSLKSLEIFRGTIPSKLQTSLAHGVPVIAAVGGDVTELVKDHGLGLTAAPGDVDSIAGAFRAAYSMSFRDRRDMGSRAQRFYEDHMTSAAGVDAIERILVGVVAGNRGGAR</sequence>
<dbReference type="Pfam" id="PF13579">
    <property type="entry name" value="Glyco_trans_4_4"/>
    <property type="match status" value="1"/>
</dbReference>
<dbReference type="Gene3D" id="3.40.50.2000">
    <property type="entry name" value="Glycogen Phosphorylase B"/>
    <property type="match status" value="2"/>
</dbReference>
<dbReference type="GO" id="GO:0016758">
    <property type="term" value="F:hexosyltransferase activity"/>
    <property type="evidence" value="ECO:0007669"/>
    <property type="project" value="TreeGrafter"/>
</dbReference>
<dbReference type="AlphaFoldDB" id="A0A4R9AL58"/>
<evidence type="ECO:0000259" key="4">
    <source>
        <dbReference type="Pfam" id="PF13579"/>
    </source>
</evidence>
<dbReference type="Proteomes" id="UP000298170">
    <property type="component" value="Unassembled WGS sequence"/>
</dbReference>
<evidence type="ECO:0000313" key="5">
    <source>
        <dbReference type="EMBL" id="TFD63143.1"/>
    </source>
</evidence>
<comment type="caution">
    <text evidence="5">The sequence shown here is derived from an EMBL/GenBank/DDBJ whole genome shotgun (WGS) entry which is preliminary data.</text>
</comment>
<evidence type="ECO:0000256" key="3">
    <source>
        <dbReference type="ARBA" id="ARBA00022679"/>
    </source>
</evidence>
<dbReference type="OrthoDB" id="3180470at2"/>
<dbReference type="PANTHER" id="PTHR45947:SF3">
    <property type="entry name" value="SULFOQUINOVOSYL TRANSFERASE SQD2"/>
    <property type="match status" value="1"/>
</dbReference>
<gene>
    <name evidence="5" type="ORF">E3T39_00060</name>
</gene>
<evidence type="ECO:0000313" key="6">
    <source>
        <dbReference type="Proteomes" id="UP000298170"/>
    </source>
</evidence>
<evidence type="ECO:0000256" key="2">
    <source>
        <dbReference type="ARBA" id="ARBA00022676"/>
    </source>
</evidence>
<name>A0A4R9AL58_9MICO</name>
<protein>
    <recommendedName>
        <fullName evidence="1">D-inositol 3-phosphate glycosyltransferase</fullName>
    </recommendedName>
</protein>
<feature type="domain" description="Glycosyltransferase subfamily 4-like N-terminal" evidence="4">
    <location>
        <begin position="20"/>
        <end position="201"/>
    </location>
</feature>
<accession>A0A4R9AL58</accession>
<organism evidence="5 6">
    <name type="scientific">Cryobacterium suzukii</name>
    <dbReference type="NCBI Taxonomy" id="1259198"/>
    <lineage>
        <taxon>Bacteria</taxon>
        <taxon>Bacillati</taxon>
        <taxon>Actinomycetota</taxon>
        <taxon>Actinomycetes</taxon>
        <taxon>Micrococcales</taxon>
        <taxon>Microbacteriaceae</taxon>
        <taxon>Cryobacterium</taxon>
    </lineage>
</organism>
<dbReference type="InterPro" id="IPR050194">
    <property type="entry name" value="Glycosyltransferase_grp1"/>
</dbReference>
<keyword evidence="2" id="KW-0328">Glycosyltransferase</keyword>
<dbReference type="InterPro" id="IPR028098">
    <property type="entry name" value="Glyco_trans_4-like_N"/>
</dbReference>
<dbReference type="GO" id="GO:1901137">
    <property type="term" value="P:carbohydrate derivative biosynthetic process"/>
    <property type="evidence" value="ECO:0007669"/>
    <property type="project" value="UniProtKB-ARBA"/>
</dbReference>
<dbReference type="CDD" id="cd03794">
    <property type="entry name" value="GT4_WbuB-like"/>
    <property type="match status" value="1"/>
</dbReference>
<evidence type="ECO:0000256" key="1">
    <source>
        <dbReference type="ARBA" id="ARBA00021292"/>
    </source>
</evidence>
<dbReference type="EMBL" id="SOHJ01000001">
    <property type="protein sequence ID" value="TFD63143.1"/>
    <property type="molecule type" value="Genomic_DNA"/>
</dbReference>
<proteinExistence type="predicted"/>
<dbReference type="SUPFAM" id="SSF53756">
    <property type="entry name" value="UDP-Glycosyltransferase/glycogen phosphorylase"/>
    <property type="match status" value="1"/>
</dbReference>